<accession>A0ABK0LFU3</accession>
<organism evidence="4 5">
    <name type="scientific">Rattus norvegicus</name>
    <name type="common">Rat</name>
    <dbReference type="NCBI Taxonomy" id="10116"/>
    <lineage>
        <taxon>Eukaryota</taxon>
        <taxon>Metazoa</taxon>
        <taxon>Chordata</taxon>
        <taxon>Craniata</taxon>
        <taxon>Vertebrata</taxon>
        <taxon>Euteleostomi</taxon>
        <taxon>Mammalia</taxon>
        <taxon>Eutheria</taxon>
        <taxon>Euarchontoglires</taxon>
        <taxon>Glires</taxon>
        <taxon>Rodentia</taxon>
        <taxon>Myomorpha</taxon>
        <taxon>Muroidea</taxon>
        <taxon>Muridae</taxon>
        <taxon>Murinae</taxon>
        <taxon>Rattus</taxon>
    </lineage>
</organism>
<dbReference type="InterPro" id="IPR003591">
    <property type="entry name" value="Leu-rich_rpt_typical-subtyp"/>
</dbReference>
<protein>
    <submittedName>
        <fullName evidence="4">Leucine rich repeat containing 27</fullName>
    </submittedName>
</protein>
<dbReference type="RGD" id="1559981">
    <property type="gene designation" value="Lrrc27"/>
</dbReference>
<evidence type="ECO:0000256" key="1">
    <source>
        <dbReference type="ARBA" id="ARBA00022614"/>
    </source>
</evidence>
<keyword evidence="2" id="KW-0677">Repeat</keyword>
<name>A0ABK0LFU3_RAT</name>
<reference evidence="4" key="1">
    <citation type="submission" date="2024-01" db="EMBL/GenBank/DDBJ databases">
        <title>GRCr8: a new rat reference genome assembly contstructed from accurate long reads and long range scaffolding.</title>
        <authorList>
            <person name="Doris P.A."/>
            <person name="Kalbfleisch T."/>
            <person name="Li K."/>
            <person name="Howe K."/>
            <person name="Wood J."/>
        </authorList>
    </citation>
    <scope>NUCLEOTIDE SEQUENCE [LARGE SCALE GENOMIC DNA]</scope>
    <source>
        <strain evidence="4">Brown Norway</strain>
    </source>
</reference>
<evidence type="ECO:0000313" key="5">
    <source>
        <dbReference type="Proteomes" id="UP000002494"/>
    </source>
</evidence>
<dbReference type="InterPro" id="IPR050216">
    <property type="entry name" value="LRR_domain-containing"/>
</dbReference>
<gene>
    <name evidence="4" type="primary">Lrrc27</name>
</gene>
<dbReference type="PROSITE" id="PS51450">
    <property type="entry name" value="LRR"/>
    <property type="match status" value="2"/>
</dbReference>
<sequence length="553" mass="63246">MEDTSPQAVAEKAAKDPKDAAATAKSLPDSFSRDNDQVDFEGVIYSSSPILDLSQKGLRHLGKFFKIPNLQQLHLQRNLLSEIPQDFFQLLPNLTWLDLRYNKIRVLPPGIGSHKHLKTLLLERNPIKALPVELGQVTTLTALNLRHCPLEFPPYLIVQKGLVSILTFLRICSVENAFPGDESLPGVPTAKSDLLLPLPHKDLSSENGLNVLDQEAAVVKEKGDFFPPMDRLDLSELRKSSSSSEIWPSKEEIRRFWKLRQEIVENEQVEVQENKLLAVELPPNLKAAINAKERKCRKPWPTLRKRSTSFRGILPNLSSTYQNTVHTKRMDDTHKMAFQELQEKERMLEQQRRDKRALQDWREQTQLMRHRREFSKFQPLHRNTALEEGHSSQETVDPGPGGRPTAEGRAAEGRPVQCLHGPQWMASKIPFATDLTDYEKMPASPFGKVKPRREGIAQKRIEISTSPLAELEDKIRRHTQQIRARSFLGTNPTQDIKTANQDLETTKKLQEELRRLKLEMTLNKDHSFPPFTGNLSLHPPASRPQNIFFNTKY</sequence>
<feature type="region of interest" description="Disordered" evidence="3">
    <location>
        <begin position="1"/>
        <end position="30"/>
    </location>
</feature>
<reference evidence="4" key="2">
    <citation type="submission" date="2025-08" db="UniProtKB">
        <authorList>
            <consortium name="Ensembl"/>
        </authorList>
    </citation>
    <scope>IDENTIFICATION</scope>
    <source>
        <strain evidence="4">Brown Norway</strain>
    </source>
</reference>
<keyword evidence="5" id="KW-1185">Reference proteome</keyword>
<dbReference type="SMART" id="SM00369">
    <property type="entry name" value="LRR_TYP"/>
    <property type="match status" value="3"/>
</dbReference>
<feature type="region of interest" description="Disordered" evidence="3">
    <location>
        <begin position="377"/>
        <end position="411"/>
    </location>
</feature>
<evidence type="ECO:0000313" key="4">
    <source>
        <dbReference type="Ensembl" id="ENSRNOP00000099036.1"/>
    </source>
</evidence>
<dbReference type="Pfam" id="PF13855">
    <property type="entry name" value="LRR_8"/>
    <property type="match status" value="1"/>
</dbReference>
<dbReference type="PANTHER" id="PTHR48051:SF35">
    <property type="entry name" value="LEUCINE-RICH REPEAT-CONTAINING PROTEIN 27"/>
    <property type="match status" value="1"/>
</dbReference>
<dbReference type="InterPro" id="IPR032675">
    <property type="entry name" value="LRR_dom_sf"/>
</dbReference>
<proteinExistence type="predicted"/>
<dbReference type="PANTHER" id="PTHR48051">
    <property type="match status" value="1"/>
</dbReference>
<dbReference type="Ensembl" id="ENSRNOT00000125021.1">
    <property type="protein sequence ID" value="ENSRNOP00000099036.1"/>
    <property type="gene ID" value="ENSRNOG00000017538.10"/>
</dbReference>
<reference evidence="4" key="3">
    <citation type="submission" date="2025-09" db="UniProtKB">
        <authorList>
            <consortium name="Ensembl"/>
        </authorList>
    </citation>
    <scope>IDENTIFICATION</scope>
    <source>
        <strain evidence="4">Brown Norway</strain>
    </source>
</reference>
<dbReference type="GeneTree" id="ENSGT00390000007203"/>
<dbReference type="SUPFAM" id="SSF52058">
    <property type="entry name" value="L domain-like"/>
    <property type="match status" value="1"/>
</dbReference>
<dbReference type="InterPro" id="IPR001611">
    <property type="entry name" value="Leu-rich_rpt"/>
</dbReference>
<keyword evidence="1" id="KW-0433">Leucine-rich repeat</keyword>
<evidence type="ECO:0000256" key="2">
    <source>
        <dbReference type="ARBA" id="ARBA00022737"/>
    </source>
</evidence>
<dbReference type="Proteomes" id="UP000002494">
    <property type="component" value="Chromosome 1"/>
</dbReference>
<dbReference type="Gene3D" id="3.80.10.10">
    <property type="entry name" value="Ribonuclease Inhibitor"/>
    <property type="match status" value="1"/>
</dbReference>
<evidence type="ECO:0000256" key="3">
    <source>
        <dbReference type="SAM" id="MobiDB-lite"/>
    </source>
</evidence>